<accession>A0ABW2FY22</accession>
<proteinExistence type="predicted"/>
<feature type="region of interest" description="Disordered" evidence="1">
    <location>
        <begin position="1"/>
        <end position="23"/>
    </location>
</feature>
<gene>
    <name evidence="2" type="ORF">ACFQMG_14250</name>
</gene>
<evidence type="ECO:0000313" key="3">
    <source>
        <dbReference type="Proteomes" id="UP001596435"/>
    </source>
</evidence>
<sequence length="312" mass="30842">MGAGAGQAGDDMAAGRTNRSQERTVLLATGDDPAGYQEDFVLKIATVGDHVPTANPEGVDALHATGTVAFPTGGAAGTIPAGNGVVARGMNGLVGYVHAVARDRTDEQQTQAGVLGVGGSGSPGLFGRGGSGVLGYADGTSRDPAFEAVEPGGVVGLADTGTGVRGKGDTGVSGEGDAGAGVIGRSSLGPGVAGIGDQGIGVLGESSGGQGVFGLSKTDNGGAFQSEAWAQVWLMPREAEPLPPAVPHTPDAVPIDERHPGPALPRNGRAGELTALVDRDGRCTLWFCTGPAPSGHARWAQLLVGTAVEGRA</sequence>
<comment type="caution">
    <text evidence="2">The sequence shown here is derived from an EMBL/GenBank/DDBJ whole genome shotgun (WGS) entry which is preliminary data.</text>
</comment>
<dbReference type="Proteomes" id="UP001596435">
    <property type="component" value="Unassembled WGS sequence"/>
</dbReference>
<feature type="region of interest" description="Disordered" evidence="1">
    <location>
        <begin position="157"/>
        <end position="176"/>
    </location>
</feature>
<evidence type="ECO:0000256" key="1">
    <source>
        <dbReference type="SAM" id="MobiDB-lite"/>
    </source>
</evidence>
<feature type="compositionally biased region" description="Gly residues" evidence="1">
    <location>
        <begin position="163"/>
        <end position="176"/>
    </location>
</feature>
<name>A0ABW2FY22_9ACTN</name>
<protein>
    <submittedName>
        <fullName evidence="2">Uncharacterized protein</fullName>
    </submittedName>
</protein>
<keyword evidence="3" id="KW-1185">Reference proteome</keyword>
<organism evidence="2 3">
    <name type="scientific">Kitasatospora paranensis</name>
    <dbReference type="NCBI Taxonomy" id="258053"/>
    <lineage>
        <taxon>Bacteria</taxon>
        <taxon>Bacillati</taxon>
        <taxon>Actinomycetota</taxon>
        <taxon>Actinomycetes</taxon>
        <taxon>Kitasatosporales</taxon>
        <taxon>Streptomycetaceae</taxon>
        <taxon>Kitasatospora</taxon>
    </lineage>
</organism>
<dbReference type="EMBL" id="JBHTAJ010000022">
    <property type="protein sequence ID" value="MFC7180716.1"/>
    <property type="molecule type" value="Genomic_DNA"/>
</dbReference>
<evidence type="ECO:0000313" key="2">
    <source>
        <dbReference type="EMBL" id="MFC7180716.1"/>
    </source>
</evidence>
<dbReference type="RefSeq" id="WP_345705305.1">
    <property type="nucleotide sequence ID" value="NZ_BAABKV010000001.1"/>
</dbReference>
<reference evidence="3" key="1">
    <citation type="journal article" date="2019" name="Int. J. Syst. Evol. Microbiol.">
        <title>The Global Catalogue of Microorganisms (GCM) 10K type strain sequencing project: providing services to taxonomists for standard genome sequencing and annotation.</title>
        <authorList>
            <consortium name="The Broad Institute Genomics Platform"/>
            <consortium name="The Broad Institute Genome Sequencing Center for Infectious Disease"/>
            <person name="Wu L."/>
            <person name="Ma J."/>
        </authorList>
    </citation>
    <scope>NUCLEOTIDE SEQUENCE [LARGE SCALE GENOMIC DNA]</scope>
    <source>
        <strain evidence="3">CGMCC 1.12859</strain>
    </source>
</reference>